<protein>
    <submittedName>
        <fullName evidence="2">Uncharacterized protein</fullName>
    </submittedName>
</protein>
<keyword evidence="1" id="KW-0812">Transmembrane</keyword>
<dbReference type="PANTHER" id="PTHR37544">
    <property type="entry name" value="SPRAY-RELATED"/>
    <property type="match status" value="1"/>
</dbReference>
<feature type="transmembrane region" description="Helical" evidence="1">
    <location>
        <begin position="469"/>
        <end position="492"/>
    </location>
</feature>
<keyword evidence="1" id="KW-0472">Membrane</keyword>
<dbReference type="EMBL" id="JAGPYM010000015">
    <property type="protein sequence ID" value="KAH6886745.1"/>
    <property type="molecule type" value="Genomic_DNA"/>
</dbReference>
<evidence type="ECO:0000313" key="2">
    <source>
        <dbReference type="EMBL" id="KAH6886745.1"/>
    </source>
</evidence>
<evidence type="ECO:0000256" key="1">
    <source>
        <dbReference type="SAM" id="Phobius"/>
    </source>
</evidence>
<sequence length="566" mass="62185">MVKESFGWLSDAIRWQSLLLFVTLDIALLITIIALTIISATENGFATINSPSITSNGSIVLPGKKSVNFNVSWDLGVLWTTLPNLVFALFGAYWAWIAGAISDRQPYVELRKRGGCEARRSILLDYRVFPVFWRWWAAFRKSHGTVGATTLLSVLLTYVVAPFAARLFATHVVMISETLPVAYNVTFDGDNINAKIDWRPVLDTVAATLLYQGNNIPWTDDQHAFRPFATDSRLTTGADMAANTTSYAAYVNCELVQEYTMVLDPEDSGSGTVQVTGTDRGCEFKQDFGVTSSQKIYFKTTAQLDCSSRAYYSRLIFTAATYSSSAPSLLDDISVISCVTGYHQATGILKVSSLTGSPTIQSFDQAGQPDSSRPSFWRGFEQNILGPVSFNPQAEWSTTDMGSLVLYNAQRLQPSSPLASDILLQSISDVFTTIYLNAVAIHGFDLLSAAETGIGRAFIPTTRLFVVPWVAYIIIVFLCIAVCFVGSVFFYVRKSPSILTEEPVGLLSMAAILHGSELLDIASNLRVEPGFNGEVCKIGKALPRVKNRRWTATRDPVHGQWVIGSF</sequence>
<organism evidence="2 3">
    <name type="scientific">Thelonectria olida</name>
    <dbReference type="NCBI Taxonomy" id="1576542"/>
    <lineage>
        <taxon>Eukaryota</taxon>
        <taxon>Fungi</taxon>
        <taxon>Dikarya</taxon>
        <taxon>Ascomycota</taxon>
        <taxon>Pezizomycotina</taxon>
        <taxon>Sordariomycetes</taxon>
        <taxon>Hypocreomycetidae</taxon>
        <taxon>Hypocreales</taxon>
        <taxon>Nectriaceae</taxon>
        <taxon>Thelonectria</taxon>
    </lineage>
</organism>
<comment type="caution">
    <text evidence="2">The sequence shown here is derived from an EMBL/GenBank/DDBJ whole genome shotgun (WGS) entry which is preliminary data.</text>
</comment>
<dbReference type="PANTHER" id="PTHR37544:SF3">
    <property type="entry name" value="SPRAY"/>
    <property type="match status" value="1"/>
</dbReference>
<proteinExistence type="predicted"/>
<name>A0A9P8W163_9HYPO</name>
<dbReference type="Pfam" id="PF11915">
    <property type="entry name" value="DUF3433"/>
    <property type="match status" value="1"/>
</dbReference>
<dbReference type="AlphaFoldDB" id="A0A9P8W163"/>
<keyword evidence="1" id="KW-1133">Transmembrane helix</keyword>
<dbReference type="Proteomes" id="UP000777438">
    <property type="component" value="Unassembled WGS sequence"/>
</dbReference>
<feature type="transmembrane region" description="Helical" evidence="1">
    <location>
        <begin position="144"/>
        <end position="165"/>
    </location>
</feature>
<feature type="transmembrane region" description="Helical" evidence="1">
    <location>
        <begin position="18"/>
        <end position="40"/>
    </location>
</feature>
<dbReference type="OrthoDB" id="3522351at2759"/>
<feature type="transmembrane region" description="Helical" evidence="1">
    <location>
        <begin position="76"/>
        <end position="96"/>
    </location>
</feature>
<reference evidence="2 3" key="1">
    <citation type="journal article" date="2021" name="Nat. Commun.">
        <title>Genetic determinants of endophytism in the Arabidopsis root mycobiome.</title>
        <authorList>
            <person name="Mesny F."/>
            <person name="Miyauchi S."/>
            <person name="Thiergart T."/>
            <person name="Pickel B."/>
            <person name="Atanasova L."/>
            <person name="Karlsson M."/>
            <person name="Huettel B."/>
            <person name="Barry K.W."/>
            <person name="Haridas S."/>
            <person name="Chen C."/>
            <person name="Bauer D."/>
            <person name="Andreopoulos W."/>
            <person name="Pangilinan J."/>
            <person name="LaButti K."/>
            <person name="Riley R."/>
            <person name="Lipzen A."/>
            <person name="Clum A."/>
            <person name="Drula E."/>
            <person name="Henrissat B."/>
            <person name="Kohler A."/>
            <person name="Grigoriev I.V."/>
            <person name="Martin F.M."/>
            <person name="Hacquard S."/>
        </authorList>
    </citation>
    <scope>NUCLEOTIDE SEQUENCE [LARGE SCALE GENOMIC DNA]</scope>
    <source>
        <strain evidence="2 3">MPI-CAGE-CH-0241</strain>
    </source>
</reference>
<gene>
    <name evidence="2" type="ORF">B0T10DRAFT_575002</name>
</gene>
<evidence type="ECO:0000313" key="3">
    <source>
        <dbReference type="Proteomes" id="UP000777438"/>
    </source>
</evidence>
<keyword evidence="3" id="KW-1185">Reference proteome</keyword>
<dbReference type="InterPro" id="IPR021840">
    <property type="entry name" value="DUF3433"/>
</dbReference>
<accession>A0A9P8W163</accession>